<reference evidence="1 2" key="1">
    <citation type="submission" date="2019-07" db="EMBL/GenBank/DDBJ databases">
        <title>Microlunatus dokdonensis sp. nov. isolated from the rhizospheric soil of the wild plant Elymus tsukushiensis.</title>
        <authorList>
            <person name="Ghim S.-Y."/>
            <person name="Hwang Y.-J."/>
            <person name="Son J.-S."/>
            <person name="Shin J.-H."/>
        </authorList>
    </citation>
    <scope>NUCLEOTIDE SEQUENCE [LARGE SCALE GENOMIC DNA]</scope>
    <source>
        <strain evidence="1 2">KUDC0627</strain>
    </source>
</reference>
<dbReference type="Proteomes" id="UP000319263">
    <property type="component" value="Chromosome"/>
</dbReference>
<evidence type="ECO:0000313" key="1">
    <source>
        <dbReference type="EMBL" id="QDP94969.1"/>
    </source>
</evidence>
<sequence length="66" mass="6846">MLSAVAVAVLLGALIVFMIKSKILRIGGAVVCVLFGLVIGVTPVGDPVQQALNASGAWLWEQVTQL</sequence>
<proteinExistence type="predicted"/>
<name>A0A516PUX7_9ACTN</name>
<gene>
    <name evidence="1" type="ORF">FOE78_02705</name>
</gene>
<dbReference type="RefSeq" id="WP_143984954.1">
    <property type="nucleotide sequence ID" value="NZ_CP041692.1"/>
</dbReference>
<accession>A0A516PUX7</accession>
<dbReference type="AlphaFoldDB" id="A0A516PUX7"/>
<organism evidence="1 2">
    <name type="scientific">Microlunatus elymi</name>
    <dbReference type="NCBI Taxonomy" id="2596828"/>
    <lineage>
        <taxon>Bacteria</taxon>
        <taxon>Bacillati</taxon>
        <taxon>Actinomycetota</taxon>
        <taxon>Actinomycetes</taxon>
        <taxon>Propionibacteriales</taxon>
        <taxon>Propionibacteriaceae</taxon>
        <taxon>Microlunatus</taxon>
    </lineage>
</organism>
<dbReference type="KEGG" id="mik:FOE78_02705"/>
<dbReference type="OrthoDB" id="3844076at2"/>
<protein>
    <submittedName>
        <fullName evidence="1">Uncharacterized protein</fullName>
    </submittedName>
</protein>
<dbReference type="EMBL" id="CP041692">
    <property type="protein sequence ID" value="QDP94969.1"/>
    <property type="molecule type" value="Genomic_DNA"/>
</dbReference>
<keyword evidence="2" id="KW-1185">Reference proteome</keyword>
<evidence type="ECO:0000313" key="2">
    <source>
        <dbReference type="Proteomes" id="UP000319263"/>
    </source>
</evidence>